<reference evidence="3" key="1">
    <citation type="journal article" date="2019" name="Int. J. Syst. Evol. Microbiol.">
        <title>The Global Catalogue of Microorganisms (GCM) 10K type strain sequencing project: providing services to taxonomists for standard genome sequencing and annotation.</title>
        <authorList>
            <consortium name="The Broad Institute Genomics Platform"/>
            <consortium name="The Broad Institute Genome Sequencing Center for Infectious Disease"/>
            <person name="Wu L."/>
            <person name="Ma J."/>
        </authorList>
    </citation>
    <scope>NUCLEOTIDE SEQUENCE [LARGE SCALE GENOMIC DNA]</scope>
    <source>
        <strain evidence="3">KCTC 52141</strain>
    </source>
</reference>
<protein>
    <submittedName>
        <fullName evidence="2">DUF4381 domain-containing protein</fullName>
    </submittedName>
</protein>
<evidence type="ECO:0000313" key="2">
    <source>
        <dbReference type="EMBL" id="MFC3154861.1"/>
    </source>
</evidence>
<gene>
    <name evidence="2" type="ORF">ACFOEB_06555</name>
</gene>
<dbReference type="RefSeq" id="WP_339615018.1">
    <property type="nucleotide sequence ID" value="NZ_AP031500.1"/>
</dbReference>
<dbReference type="EMBL" id="JBHRTL010000006">
    <property type="protein sequence ID" value="MFC3154861.1"/>
    <property type="molecule type" value="Genomic_DNA"/>
</dbReference>
<keyword evidence="1" id="KW-0472">Membrane</keyword>
<evidence type="ECO:0000256" key="1">
    <source>
        <dbReference type="SAM" id="Phobius"/>
    </source>
</evidence>
<proteinExistence type="predicted"/>
<dbReference type="InterPro" id="IPR025489">
    <property type="entry name" value="DUF4381"/>
</dbReference>
<comment type="caution">
    <text evidence="2">The sequence shown here is derived from an EMBL/GenBank/DDBJ whole genome shotgun (WGS) entry which is preliminary data.</text>
</comment>
<dbReference type="Pfam" id="PF14316">
    <property type="entry name" value="DUF4381"/>
    <property type="match status" value="1"/>
</dbReference>
<accession>A0ABV7HPU7</accession>
<keyword evidence="3" id="KW-1185">Reference proteome</keyword>
<keyword evidence="1" id="KW-1133">Transmembrane helix</keyword>
<organism evidence="2 3">
    <name type="scientific">Gilvimarinus japonicus</name>
    <dbReference type="NCBI Taxonomy" id="1796469"/>
    <lineage>
        <taxon>Bacteria</taxon>
        <taxon>Pseudomonadati</taxon>
        <taxon>Pseudomonadota</taxon>
        <taxon>Gammaproteobacteria</taxon>
        <taxon>Cellvibrionales</taxon>
        <taxon>Cellvibrionaceae</taxon>
        <taxon>Gilvimarinus</taxon>
    </lineage>
</organism>
<evidence type="ECO:0000313" key="3">
    <source>
        <dbReference type="Proteomes" id="UP001595548"/>
    </source>
</evidence>
<feature type="transmembrane region" description="Helical" evidence="1">
    <location>
        <begin position="20"/>
        <end position="47"/>
    </location>
</feature>
<name>A0ABV7HPU7_9GAMM</name>
<dbReference type="Proteomes" id="UP001595548">
    <property type="component" value="Unassembled WGS sequence"/>
</dbReference>
<keyword evidence="1" id="KW-0812">Transmembrane</keyword>
<sequence>MNPTDPLAQLKDIHTPDPVAWWPLALGWWVVIFIGVALLIALILWALKRKRQRRYVTQAQTELQALANSKLNTNEFIAAVNGILKRVALHRNRNYKIGTLSGQAWLAYLDQSLAKNSTAFREGCGRALGEAAYQPSPEVDHKAVTALAKRWISQHKIKNNVTPQEHAHV</sequence>